<dbReference type="PANTHER" id="PTHR18968">
    <property type="entry name" value="THIAMINE PYROPHOSPHATE ENZYMES"/>
    <property type="match status" value="1"/>
</dbReference>
<evidence type="ECO:0000256" key="2">
    <source>
        <dbReference type="ARBA" id="ARBA00023052"/>
    </source>
</evidence>
<dbReference type="GO" id="GO:0005948">
    <property type="term" value="C:acetolactate synthase complex"/>
    <property type="evidence" value="ECO:0007669"/>
    <property type="project" value="TreeGrafter"/>
</dbReference>
<comment type="caution">
    <text evidence="8">The sequence shown here is derived from an EMBL/GenBank/DDBJ whole genome shotgun (WGS) entry which is preliminary data.</text>
</comment>
<evidence type="ECO:0000256" key="4">
    <source>
        <dbReference type="SAM" id="MobiDB-lite"/>
    </source>
</evidence>
<dbReference type="Gene3D" id="3.40.50.1220">
    <property type="entry name" value="TPP-binding domain"/>
    <property type="match status" value="1"/>
</dbReference>
<evidence type="ECO:0000256" key="3">
    <source>
        <dbReference type="RuleBase" id="RU362132"/>
    </source>
</evidence>
<dbReference type="InterPro" id="IPR012000">
    <property type="entry name" value="Thiamin_PyroP_enz_cen_dom"/>
</dbReference>
<dbReference type="PANTHER" id="PTHR18968:SF13">
    <property type="entry name" value="ACETOLACTATE SYNTHASE CATALYTIC SUBUNIT, MITOCHONDRIAL"/>
    <property type="match status" value="1"/>
</dbReference>
<evidence type="ECO:0000259" key="6">
    <source>
        <dbReference type="Pfam" id="PF02775"/>
    </source>
</evidence>
<dbReference type="InterPro" id="IPR012001">
    <property type="entry name" value="Thiamin_PyroP_enz_TPP-bd_dom"/>
</dbReference>
<dbReference type="InterPro" id="IPR011766">
    <property type="entry name" value="TPP_enzyme_TPP-bd"/>
</dbReference>
<dbReference type="SUPFAM" id="SSF52518">
    <property type="entry name" value="Thiamin diphosphate-binding fold (THDP-binding)"/>
    <property type="match status" value="2"/>
</dbReference>
<dbReference type="CDD" id="cd07035">
    <property type="entry name" value="TPP_PYR_POX_like"/>
    <property type="match status" value="1"/>
</dbReference>
<keyword evidence="9" id="KW-1185">Reference proteome</keyword>
<name>A0A7W8A0L2_9ACTN</name>
<dbReference type="Pfam" id="PF00205">
    <property type="entry name" value="TPP_enzyme_M"/>
    <property type="match status" value="1"/>
</dbReference>
<dbReference type="CDD" id="cd00568">
    <property type="entry name" value="TPP_enzymes"/>
    <property type="match status" value="1"/>
</dbReference>
<dbReference type="InterPro" id="IPR045229">
    <property type="entry name" value="TPP_enz"/>
</dbReference>
<feature type="region of interest" description="Disordered" evidence="4">
    <location>
        <begin position="154"/>
        <end position="226"/>
    </location>
</feature>
<dbReference type="GO" id="GO:0030976">
    <property type="term" value="F:thiamine pyrophosphate binding"/>
    <property type="evidence" value="ECO:0007669"/>
    <property type="project" value="InterPro"/>
</dbReference>
<protein>
    <submittedName>
        <fullName evidence="8">Thiamine pyrophosphate-dependent acetolactate synthase large subunit-like protein</fullName>
    </submittedName>
</protein>
<evidence type="ECO:0000259" key="5">
    <source>
        <dbReference type="Pfam" id="PF00205"/>
    </source>
</evidence>
<feature type="domain" description="Thiamine pyrophosphate enzyme TPP-binding" evidence="6">
    <location>
        <begin position="450"/>
        <end position="569"/>
    </location>
</feature>
<dbReference type="GO" id="GO:0050660">
    <property type="term" value="F:flavin adenine dinucleotide binding"/>
    <property type="evidence" value="ECO:0007669"/>
    <property type="project" value="TreeGrafter"/>
</dbReference>
<evidence type="ECO:0000256" key="1">
    <source>
        <dbReference type="ARBA" id="ARBA00007812"/>
    </source>
</evidence>
<dbReference type="InterPro" id="IPR029035">
    <property type="entry name" value="DHS-like_NAD/FAD-binding_dom"/>
</dbReference>
<proteinExistence type="inferred from homology"/>
<dbReference type="EMBL" id="JACHIN010000003">
    <property type="protein sequence ID" value="MBB5077323.1"/>
    <property type="molecule type" value="Genomic_DNA"/>
</dbReference>
<dbReference type="GO" id="GO:0009097">
    <property type="term" value="P:isoleucine biosynthetic process"/>
    <property type="evidence" value="ECO:0007669"/>
    <property type="project" value="TreeGrafter"/>
</dbReference>
<dbReference type="AlphaFoldDB" id="A0A7W8A0L2"/>
<dbReference type="GO" id="GO:0009099">
    <property type="term" value="P:L-valine biosynthetic process"/>
    <property type="evidence" value="ECO:0007669"/>
    <property type="project" value="TreeGrafter"/>
</dbReference>
<dbReference type="InterPro" id="IPR029061">
    <property type="entry name" value="THDP-binding"/>
</dbReference>
<dbReference type="GO" id="GO:0003984">
    <property type="term" value="F:acetolactate synthase activity"/>
    <property type="evidence" value="ECO:0007669"/>
    <property type="project" value="TreeGrafter"/>
</dbReference>
<comment type="similarity">
    <text evidence="1 3">Belongs to the TPP enzyme family.</text>
</comment>
<accession>A0A7W8A0L2</accession>
<feature type="domain" description="Thiamine pyrophosphate enzyme N-terminal TPP-binding" evidence="7">
    <location>
        <begin position="3"/>
        <end position="107"/>
    </location>
</feature>
<dbReference type="Proteomes" id="UP000568380">
    <property type="component" value="Unassembled WGS sequence"/>
</dbReference>
<evidence type="ECO:0000259" key="7">
    <source>
        <dbReference type="Pfam" id="PF02776"/>
    </source>
</evidence>
<feature type="compositionally biased region" description="Low complexity" evidence="4">
    <location>
        <begin position="161"/>
        <end position="184"/>
    </location>
</feature>
<dbReference type="RefSeq" id="WP_184961048.1">
    <property type="nucleotide sequence ID" value="NZ_JACHIN010000003.1"/>
</dbReference>
<evidence type="ECO:0000313" key="9">
    <source>
        <dbReference type="Proteomes" id="UP000568380"/>
    </source>
</evidence>
<evidence type="ECO:0000313" key="8">
    <source>
        <dbReference type="EMBL" id="MBB5077323.1"/>
    </source>
</evidence>
<dbReference type="Pfam" id="PF02776">
    <property type="entry name" value="TPP_enzyme_N"/>
    <property type="match status" value="1"/>
</dbReference>
<keyword evidence="2 3" id="KW-0786">Thiamine pyrophosphate</keyword>
<gene>
    <name evidence="8" type="ORF">HNR40_002796</name>
</gene>
<dbReference type="Pfam" id="PF02775">
    <property type="entry name" value="TPP_enzyme_C"/>
    <property type="match status" value="1"/>
</dbReference>
<dbReference type="SUPFAM" id="SSF52467">
    <property type="entry name" value="DHS-like NAD/FAD-binding domain"/>
    <property type="match status" value="1"/>
</dbReference>
<reference evidence="8 9" key="1">
    <citation type="submission" date="2020-08" db="EMBL/GenBank/DDBJ databases">
        <title>Genomic Encyclopedia of Type Strains, Phase IV (KMG-IV): sequencing the most valuable type-strain genomes for metagenomic binning, comparative biology and taxonomic classification.</title>
        <authorList>
            <person name="Goeker M."/>
        </authorList>
    </citation>
    <scope>NUCLEOTIDE SEQUENCE [LARGE SCALE GENOMIC DNA]</scope>
    <source>
        <strain evidence="8 9">DSM 45385</strain>
    </source>
</reference>
<dbReference type="Gene3D" id="3.40.50.970">
    <property type="match status" value="2"/>
</dbReference>
<feature type="domain" description="Thiamine pyrophosphate enzyme central" evidence="5">
    <location>
        <begin position="247"/>
        <end position="376"/>
    </location>
</feature>
<organism evidence="8 9">
    <name type="scientific">Nonomuraea endophytica</name>
    <dbReference type="NCBI Taxonomy" id="714136"/>
    <lineage>
        <taxon>Bacteria</taxon>
        <taxon>Bacillati</taxon>
        <taxon>Actinomycetota</taxon>
        <taxon>Actinomycetes</taxon>
        <taxon>Streptosporangiales</taxon>
        <taxon>Streptosporangiaceae</taxon>
        <taxon>Nonomuraea</taxon>
    </lineage>
</organism>
<dbReference type="GO" id="GO:0000287">
    <property type="term" value="F:magnesium ion binding"/>
    <property type="evidence" value="ECO:0007669"/>
    <property type="project" value="InterPro"/>
</dbReference>
<sequence>MIVAEAVGRLLAAAGVDTAFGVVGSGNFHLTNALVRHGARFVAARHEGGAATMADAYTRMSGRVAVLTVHQGPGLTNAMTGIAEAAKSRTPLLVLAADVTEPHSNFHLDQAALARAVGAVPMRLTCAQDALEALRVARDDRRTVVLSLPLDIQSTPAPDWTTLTTQSHTTTLSSSPHTPSQGLDTPPPLPEGPSTPEARTPVAGLGAVSPGAAGSEAIGGGSGTGEDLPGVHGADHGAGEGGPGVGELVRLLGEARRPVFVAGRGARHARRELEDLADLTGALLATSAVARGLFRGSPWDLDVSGGFSTPLTAELISGADLVVAWGCALNMWTTRHGSLITPGTRVAQVDLEHPVAARHVQVDLPVTGEVARVAAAVRELLPAHPPAGYRSPGLARRIAAEGRWRAVPYQDETGEGRIDPRTLTIALDDILPAERVIAPDSGNFMGYPSMWMDVPDERGFCFTQAFQSIGLGLATAIGAALALPDRMPVAALGDGGALMGVSELETVARLGLPMVIVVYDDEAYGAEVHHFTGRPHDTVTFPPTDLAAMARALGMAAVTVTEPADLRAVSDWLDGPRDRAILVHAKITRERPSWWLEEAFKGH</sequence>